<gene>
    <name evidence="2" type="primary">traF</name>
    <name evidence="2" type="ORF">AABB31_01540</name>
</gene>
<dbReference type="InterPro" id="IPR036249">
    <property type="entry name" value="Thioredoxin-like_sf"/>
</dbReference>
<organism evidence="2 3">
    <name type="scientific">Yoonia rhodophyticola</name>
    <dbReference type="NCBI Taxonomy" id="3137370"/>
    <lineage>
        <taxon>Bacteria</taxon>
        <taxon>Pseudomonadati</taxon>
        <taxon>Pseudomonadota</taxon>
        <taxon>Alphaproteobacteria</taxon>
        <taxon>Rhodobacterales</taxon>
        <taxon>Paracoccaceae</taxon>
        <taxon>Yoonia</taxon>
    </lineage>
</organism>
<name>A0AAN0M6Z7_9RHOB</name>
<dbReference type="SUPFAM" id="SSF52833">
    <property type="entry name" value="Thioredoxin-like"/>
    <property type="match status" value="1"/>
</dbReference>
<keyword evidence="2" id="KW-0614">Plasmid</keyword>
<accession>A0AAN0M6Z7</accession>
<keyword evidence="1" id="KW-0732">Signal</keyword>
<dbReference type="EMBL" id="CP151764">
    <property type="protein sequence ID" value="WZU65815.1"/>
    <property type="molecule type" value="Genomic_DNA"/>
</dbReference>
<evidence type="ECO:0000256" key="1">
    <source>
        <dbReference type="SAM" id="SignalP"/>
    </source>
</evidence>
<dbReference type="Gene3D" id="3.40.30.10">
    <property type="entry name" value="Glutaredoxin"/>
    <property type="match status" value="1"/>
</dbReference>
<dbReference type="AlphaFoldDB" id="A0AAN0M6Z7"/>
<proteinExistence type="predicted"/>
<dbReference type="InterPro" id="IPR039555">
    <property type="entry name" value="TraF/TrbB"/>
</dbReference>
<dbReference type="Pfam" id="PF13728">
    <property type="entry name" value="TraF"/>
    <property type="match status" value="1"/>
</dbReference>
<protein>
    <submittedName>
        <fullName evidence="2">Conjugal transfer protein TraF</fullName>
    </submittedName>
</protein>
<dbReference type="RefSeq" id="WP_342075147.1">
    <property type="nucleotide sequence ID" value="NZ_CP151764.2"/>
</dbReference>
<feature type="signal peptide" evidence="1">
    <location>
        <begin position="1"/>
        <end position="26"/>
    </location>
</feature>
<geneLocation type="plasmid" evidence="2 3">
    <name>pSS1-5</name>
</geneLocation>
<feature type="chain" id="PRO_5042963152" evidence="1">
    <location>
        <begin position="27"/>
        <end position="133"/>
    </location>
</feature>
<evidence type="ECO:0000313" key="2">
    <source>
        <dbReference type="EMBL" id="WZU65815.1"/>
    </source>
</evidence>
<sequence length="133" mass="14599">MKKMSRRSMMLGLPASLLLPARRAKAAGNQLGLIFVAQSTCPYCQSIAPVLKQLSDAGVADVMLASMDRRPVPPFVRFQDGHAHPLTAHFRSVPQVLVYNANLDQVTHVVGGVRNPRRYILRLSHALQQSAAM</sequence>
<dbReference type="KEGG" id="yrh:AABB31_01540"/>
<evidence type="ECO:0000313" key="3">
    <source>
        <dbReference type="Proteomes" id="UP001470809"/>
    </source>
</evidence>
<keyword evidence="3" id="KW-1185">Reference proteome</keyword>
<reference evidence="2 3" key="2">
    <citation type="submission" date="2024-08" db="EMBL/GenBank/DDBJ databases">
        <title>Phylogenomic analyses of a clade within the roseobacter group suggest taxonomic reassignments of species of the genera Aestuariivita, Citreicella, Loktanella, Nautella, Pelagibaca, Ruegeria, Thalassobius, Thiobacimonas and Tropicibacter, and the proposal o.</title>
        <authorList>
            <person name="Jeon C.O."/>
        </authorList>
    </citation>
    <scope>NUCLEOTIDE SEQUENCE [LARGE SCALE GENOMIC DNA]</scope>
    <source>
        <strain evidence="2 3">SS1-5</strain>
        <plasmid evidence="2 3">pSS1-5</plasmid>
    </source>
</reference>
<dbReference type="Proteomes" id="UP001470809">
    <property type="component" value="Plasmid pSS1-5"/>
</dbReference>
<reference evidence="3" key="1">
    <citation type="submission" date="2024-04" db="EMBL/GenBank/DDBJ databases">
        <title>Phylogenomic analyses of a clade within the roseobacter group suggest taxonomic reassignments of species of the genera Aestuariivita, Citreicella, Loktanella, Nautella, Pelagibaca, Ruegeria, Thalassobius, Thiobacimonas and Tropicibacter, and the proposal o.</title>
        <authorList>
            <person name="Jeon C.O."/>
        </authorList>
    </citation>
    <scope>NUCLEOTIDE SEQUENCE [LARGE SCALE GENOMIC DNA]</scope>
    <source>
        <strain evidence="3">SS1-5</strain>
        <plasmid evidence="3">pSS1-5</plasmid>
    </source>
</reference>